<dbReference type="Proteomes" id="UP000008680">
    <property type="component" value="Chromosome"/>
</dbReference>
<dbReference type="InterPro" id="IPR002831">
    <property type="entry name" value="Tscrpt_reg_TrmB_N"/>
</dbReference>
<feature type="domain" description="Transcription regulator TrmB N-terminal" evidence="2">
    <location>
        <begin position="8"/>
        <end position="74"/>
    </location>
</feature>
<dbReference type="eggNOG" id="arCOG02037">
    <property type="taxonomic scope" value="Archaea"/>
</dbReference>
<dbReference type="EMBL" id="CP001719">
    <property type="protein sequence ID" value="ADC47972.1"/>
    <property type="molecule type" value="Genomic_DNA"/>
</dbReference>
<protein>
    <submittedName>
        <fullName evidence="3">Transcriptional regulator</fullName>
    </submittedName>
</protein>
<evidence type="ECO:0000256" key="1">
    <source>
        <dbReference type="SAM" id="Coils"/>
    </source>
</evidence>
<keyword evidence="4" id="KW-1185">Reference proteome</keyword>
<dbReference type="PANTHER" id="PTHR34293">
    <property type="entry name" value="HTH-TYPE TRANSCRIPTIONAL REGULATOR TRMBL2"/>
    <property type="match status" value="1"/>
</dbReference>
<dbReference type="GeneID" id="8771803"/>
<name>D3E0Z8_METRM</name>
<dbReference type="KEGG" id="mru:mru_2122"/>
<dbReference type="Pfam" id="PF01978">
    <property type="entry name" value="TrmB"/>
    <property type="match status" value="1"/>
</dbReference>
<dbReference type="PATRIC" id="fig|634498.28.peg.2124"/>
<reference evidence="3 4" key="1">
    <citation type="journal article" date="2010" name="PLoS ONE">
        <title>The genome sequence of the rumen methanogen Methanobrevibacter ruminantium reveals new possibilities for controlling ruminant methane emissions.</title>
        <authorList>
            <person name="Leahy S.C."/>
            <person name="Kelly W.J."/>
            <person name="Altermann E."/>
            <person name="Ronimus R.S."/>
            <person name="Yeoman C.J."/>
            <person name="Pacheco D.M."/>
            <person name="Li D."/>
            <person name="Kong Z."/>
            <person name="McTavish S."/>
            <person name="Sang C."/>
            <person name="Lambie S.C."/>
            <person name="Janssen P.H."/>
            <person name="Dey D."/>
            <person name="Attwood G.T."/>
        </authorList>
    </citation>
    <scope>NUCLEOTIDE SEQUENCE [LARGE SCALE GENOMIC DNA]</scope>
    <source>
        <strain evidence="4">ATCC 35063 / DSM 1093 / JCM 13430 / OCM 146 / M1</strain>
    </source>
</reference>
<dbReference type="PANTHER" id="PTHR34293:SF1">
    <property type="entry name" value="HTH-TYPE TRANSCRIPTIONAL REGULATOR TRMBL2"/>
    <property type="match status" value="1"/>
</dbReference>
<dbReference type="AlphaFoldDB" id="D3E0Z8"/>
<dbReference type="SUPFAM" id="SSF46785">
    <property type="entry name" value="Winged helix' DNA-binding domain"/>
    <property type="match status" value="1"/>
</dbReference>
<evidence type="ECO:0000313" key="4">
    <source>
        <dbReference type="Proteomes" id="UP000008680"/>
    </source>
</evidence>
<gene>
    <name evidence="3" type="ordered locus">mru_2122</name>
</gene>
<proteinExistence type="predicted"/>
<keyword evidence="1" id="KW-0175">Coiled coil</keyword>
<dbReference type="InterPro" id="IPR036390">
    <property type="entry name" value="WH_DNA-bd_sf"/>
</dbReference>
<organism evidence="3 4">
    <name type="scientific">Methanobrevibacter ruminantium (strain ATCC 35063 / DSM 1093 / JCM 13430 / OCM 146 / M1)</name>
    <name type="common">Methanobacterium ruminantium</name>
    <dbReference type="NCBI Taxonomy" id="634498"/>
    <lineage>
        <taxon>Archaea</taxon>
        <taxon>Methanobacteriati</taxon>
        <taxon>Methanobacteriota</taxon>
        <taxon>Methanomada group</taxon>
        <taxon>Methanobacteria</taxon>
        <taxon>Methanobacteriales</taxon>
        <taxon>Methanobacteriaceae</taxon>
        <taxon>Methanobrevibacter</taxon>
    </lineage>
</organism>
<dbReference type="OrthoDB" id="30795at2157"/>
<dbReference type="InterPro" id="IPR036388">
    <property type="entry name" value="WH-like_DNA-bd_sf"/>
</dbReference>
<dbReference type="Gene3D" id="1.10.10.10">
    <property type="entry name" value="Winged helix-like DNA-binding domain superfamily/Winged helix DNA-binding domain"/>
    <property type="match status" value="1"/>
</dbReference>
<accession>D3E0Z8</accession>
<evidence type="ECO:0000259" key="2">
    <source>
        <dbReference type="Pfam" id="PF01978"/>
    </source>
</evidence>
<sequence>MENIIESLEKFGLTRYEAKAYIGMTNIISGKAEDIAKASEIPRSKIYSTLKELDKKGFITITHTRPIEYKVVPPREVYKRKKEELIKELEDSEEKLDEIYNSQISEVQAPIWLIKTSKNIINKEVEIVKKTRKSLNMRVGFLLEGEGEELIKAFNSIPRNIPIKILASPYCYINQERIDIIELFESARLENLEIIKADIPFVKIIIRDEKELFRTIVKFTGKEKSVLPETAVGVLNQYSDICKNFDERFVNQFNRIKAKKSSMN</sequence>
<dbReference type="HOGENOM" id="CLU_072493_0_1_2"/>
<feature type="coiled-coil region" evidence="1">
    <location>
        <begin position="75"/>
        <end position="102"/>
    </location>
</feature>
<dbReference type="STRING" id="634498.mru_2122"/>
<dbReference type="RefSeq" id="WP_012956920.1">
    <property type="nucleotide sequence ID" value="NC_013790.1"/>
</dbReference>
<evidence type="ECO:0000313" key="3">
    <source>
        <dbReference type="EMBL" id="ADC47972.1"/>
    </source>
</evidence>
<dbReference type="InterPro" id="IPR051797">
    <property type="entry name" value="TrmB-like"/>
</dbReference>